<proteinExistence type="predicted"/>
<dbReference type="InterPro" id="IPR004481">
    <property type="entry name" value="K/Na/Ca-exchanger"/>
</dbReference>
<keyword evidence="8" id="KW-1185">Reference proteome</keyword>
<feature type="transmembrane region" description="Helical" evidence="5">
    <location>
        <begin position="241"/>
        <end position="263"/>
    </location>
</feature>
<feature type="transmembrane region" description="Helical" evidence="5">
    <location>
        <begin position="177"/>
        <end position="195"/>
    </location>
</feature>
<evidence type="ECO:0000259" key="6">
    <source>
        <dbReference type="Pfam" id="PF01699"/>
    </source>
</evidence>
<evidence type="ECO:0000256" key="4">
    <source>
        <dbReference type="ARBA" id="ARBA00023136"/>
    </source>
</evidence>
<evidence type="ECO:0000256" key="2">
    <source>
        <dbReference type="ARBA" id="ARBA00022692"/>
    </source>
</evidence>
<feature type="transmembrane region" description="Helical" evidence="5">
    <location>
        <begin position="102"/>
        <end position="122"/>
    </location>
</feature>
<feature type="transmembrane region" description="Helical" evidence="5">
    <location>
        <begin position="28"/>
        <end position="46"/>
    </location>
</feature>
<dbReference type="Pfam" id="PF01699">
    <property type="entry name" value="Na_Ca_ex"/>
    <property type="match status" value="2"/>
</dbReference>
<organism evidence="7 8">
    <name type="scientific">Aquamicrobium terrae</name>
    <dbReference type="NCBI Taxonomy" id="1324945"/>
    <lineage>
        <taxon>Bacteria</taxon>
        <taxon>Pseudomonadati</taxon>
        <taxon>Pseudomonadota</taxon>
        <taxon>Alphaproteobacteria</taxon>
        <taxon>Hyphomicrobiales</taxon>
        <taxon>Phyllobacteriaceae</taxon>
        <taxon>Aquamicrobium</taxon>
    </lineage>
</organism>
<feature type="transmembrane region" description="Helical" evidence="5">
    <location>
        <begin position="128"/>
        <end position="146"/>
    </location>
</feature>
<dbReference type="Gene3D" id="1.20.1420.30">
    <property type="entry name" value="NCX, central ion-binding region"/>
    <property type="match status" value="1"/>
</dbReference>
<feature type="transmembrane region" description="Helical" evidence="5">
    <location>
        <begin position="275"/>
        <end position="295"/>
    </location>
</feature>
<sequence length="323" mass="33505">MTALAWCLFGLSLLVAGSELVVRAGSRLAALIGIPPILIGLTIVAVGTSTPELAVGIEAALQGNGSLAVGNIAGTNSFNILFILGLSALLMPLSLEMRTLRFDLPVMTAAALALLAMAWDGMLTRVEGMALFLAGIAYTGAIIRWARRESRAVIAEFSREYPVPPANGHTRKAGTSLMVLLAGIAIVVVGAEWLVHGAVDLARMMGVSDAFIGLTIVAIGTSSPELVTTIVSTLRQERDIAVGNLLGSSVYNILFILGITALAPSTGISVEPALVHIDIPVMGAAAIACVPIFLSGRRVTRAEGAAFVTAYLAYLAYLVIARG</sequence>
<evidence type="ECO:0000313" key="7">
    <source>
        <dbReference type="EMBL" id="MET3794214.1"/>
    </source>
</evidence>
<comment type="subcellular location">
    <subcellularLocation>
        <location evidence="1">Membrane</location>
        <topology evidence="1">Multi-pass membrane protein</topology>
    </subcellularLocation>
</comment>
<dbReference type="InterPro" id="IPR004837">
    <property type="entry name" value="NaCa_Exmemb"/>
</dbReference>
<dbReference type="EMBL" id="JBEPML010000022">
    <property type="protein sequence ID" value="MET3794214.1"/>
    <property type="molecule type" value="Genomic_DNA"/>
</dbReference>
<dbReference type="Proteomes" id="UP001549076">
    <property type="component" value="Unassembled WGS sequence"/>
</dbReference>
<evidence type="ECO:0000256" key="5">
    <source>
        <dbReference type="SAM" id="Phobius"/>
    </source>
</evidence>
<evidence type="ECO:0000256" key="3">
    <source>
        <dbReference type="ARBA" id="ARBA00022989"/>
    </source>
</evidence>
<dbReference type="NCBIfam" id="TIGR00367">
    <property type="entry name" value="calcium/sodium antiporter"/>
    <property type="match status" value="1"/>
</dbReference>
<feature type="transmembrane region" description="Helical" evidence="5">
    <location>
        <begin position="78"/>
        <end position="95"/>
    </location>
</feature>
<keyword evidence="4 5" id="KW-0472">Membrane</keyword>
<evidence type="ECO:0000313" key="8">
    <source>
        <dbReference type="Proteomes" id="UP001549076"/>
    </source>
</evidence>
<gene>
    <name evidence="7" type="ORF">ABID37_004454</name>
</gene>
<feature type="domain" description="Sodium/calcium exchanger membrane region" evidence="6">
    <location>
        <begin position="3"/>
        <end position="139"/>
    </location>
</feature>
<name>A0ABV2N5X1_9HYPH</name>
<protein>
    <submittedName>
        <fullName evidence="7">Cation:H+ antiporter</fullName>
    </submittedName>
</protein>
<accession>A0ABV2N5X1</accession>
<feature type="transmembrane region" description="Helical" evidence="5">
    <location>
        <begin position="302"/>
        <end position="320"/>
    </location>
</feature>
<reference evidence="7 8" key="1">
    <citation type="submission" date="2024-06" db="EMBL/GenBank/DDBJ databases">
        <title>Genomic Encyclopedia of Type Strains, Phase IV (KMG-IV): sequencing the most valuable type-strain genomes for metagenomic binning, comparative biology and taxonomic classification.</title>
        <authorList>
            <person name="Goeker M."/>
        </authorList>
    </citation>
    <scope>NUCLEOTIDE SEQUENCE [LARGE SCALE GENOMIC DNA]</scope>
    <source>
        <strain evidence="7 8">DSM 27865</strain>
    </source>
</reference>
<evidence type="ECO:0000256" key="1">
    <source>
        <dbReference type="ARBA" id="ARBA00004141"/>
    </source>
</evidence>
<feature type="domain" description="Sodium/calcium exchanger membrane region" evidence="6">
    <location>
        <begin position="176"/>
        <end position="318"/>
    </location>
</feature>
<dbReference type="PANTHER" id="PTHR10846:SF8">
    <property type="entry name" value="INNER MEMBRANE PROTEIN YRBG"/>
    <property type="match status" value="1"/>
</dbReference>
<dbReference type="PANTHER" id="PTHR10846">
    <property type="entry name" value="SODIUM/POTASSIUM/CALCIUM EXCHANGER"/>
    <property type="match status" value="1"/>
</dbReference>
<dbReference type="RefSeq" id="WP_354198769.1">
    <property type="nucleotide sequence ID" value="NZ_JBEPML010000022.1"/>
</dbReference>
<comment type="caution">
    <text evidence="7">The sequence shown here is derived from an EMBL/GenBank/DDBJ whole genome shotgun (WGS) entry which is preliminary data.</text>
</comment>
<dbReference type="InterPro" id="IPR044880">
    <property type="entry name" value="NCX_ion-bd_dom_sf"/>
</dbReference>
<keyword evidence="3 5" id="KW-1133">Transmembrane helix</keyword>
<keyword evidence="2 5" id="KW-0812">Transmembrane</keyword>